<protein>
    <submittedName>
        <fullName evidence="1">Uncharacterized protein</fullName>
    </submittedName>
</protein>
<reference evidence="1 2" key="1">
    <citation type="submission" date="2011-02" db="EMBL/GenBank/DDBJ databases">
        <title>The Genome Sequence of Sphaeroforma arctica JP610.</title>
        <authorList>
            <consortium name="The Broad Institute Genome Sequencing Platform"/>
            <person name="Russ C."/>
            <person name="Cuomo C."/>
            <person name="Young S.K."/>
            <person name="Zeng Q."/>
            <person name="Gargeya S."/>
            <person name="Alvarado L."/>
            <person name="Berlin A."/>
            <person name="Chapman S.B."/>
            <person name="Chen Z."/>
            <person name="Freedman E."/>
            <person name="Gellesch M."/>
            <person name="Goldberg J."/>
            <person name="Griggs A."/>
            <person name="Gujja S."/>
            <person name="Heilman E."/>
            <person name="Heiman D."/>
            <person name="Howarth C."/>
            <person name="Mehta T."/>
            <person name="Neiman D."/>
            <person name="Pearson M."/>
            <person name="Roberts A."/>
            <person name="Saif S."/>
            <person name="Shea T."/>
            <person name="Shenoy N."/>
            <person name="Sisk P."/>
            <person name="Stolte C."/>
            <person name="Sykes S."/>
            <person name="White J."/>
            <person name="Yandava C."/>
            <person name="Burger G."/>
            <person name="Gray M.W."/>
            <person name="Holland P.W.H."/>
            <person name="King N."/>
            <person name="Lang F.B.F."/>
            <person name="Roger A.J."/>
            <person name="Ruiz-Trillo I."/>
            <person name="Haas B."/>
            <person name="Nusbaum C."/>
            <person name="Birren B."/>
        </authorList>
    </citation>
    <scope>NUCLEOTIDE SEQUENCE [LARGE SCALE GENOMIC DNA]</scope>
    <source>
        <strain evidence="1 2">JP610</strain>
    </source>
</reference>
<dbReference type="EMBL" id="KQ241599">
    <property type="protein sequence ID" value="KNC87757.1"/>
    <property type="molecule type" value="Genomic_DNA"/>
</dbReference>
<proteinExistence type="predicted"/>
<dbReference type="AlphaFoldDB" id="A0A0L0GFF1"/>
<evidence type="ECO:0000313" key="2">
    <source>
        <dbReference type="Proteomes" id="UP000054560"/>
    </source>
</evidence>
<accession>A0A0L0GFF1</accession>
<dbReference type="Proteomes" id="UP000054560">
    <property type="component" value="Unassembled WGS sequence"/>
</dbReference>
<gene>
    <name evidence="1" type="ORF">SARC_00129</name>
</gene>
<evidence type="ECO:0000313" key="1">
    <source>
        <dbReference type="EMBL" id="KNC87757.1"/>
    </source>
</evidence>
<dbReference type="GeneID" id="25900633"/>
<keyword evidence="2" id="KW-1185">Reference proteome</keyword>
<dbReference type="RefSeq" id="XP_014161659.1">
    <property type="nucleotide sequence ID" value="XM_014306184.1"/>
</dbReference>
<name>A0A0L0GFF1_9EUKA</name>
<organism evidence="1 2">
    <name type="scientific">Sphaeroforma arctica JP610</name>
    <dbReference type="NCBI Taxonomy" id="667725"/>
    <lineage>
        <taxon>Eukaryota</taxon>
        <taxon>Ichthyosporea</taxon>
        <taxon>Ichthyophonida</taxon>
        <taxon>Sphaeroforma</taxon>
    </lineage>
</organism>
<sequence>MALAPALEIYISKPSHGIKEAVVCNLLRMAEKWPDELGEEIAEILAAGLNVELPDTPNVLLEVLPKVYDVLPRAIETNLSGLVAPYKLLGTPRHLDHTILNILVTVATNKACLVLPYIGVVLDSIVIAQKGPKNKDLIFALFRKILFDDPIFVMQSMPDLNILAGNDEKYLAAVQGLRNYLGLNDHDGSTTSLDEP</sequence>